<dbReference type="OrthoDB" id="10436550at2759"/>
<dbReference type="InParanoid" id="A0A1B7NE03"/>
<protein>
    <submittedName>
        <fullName evidence="1">Uncharacterized protein</fullName>
    </submittedName>
</protein>
<dbReference type="AlphaFoldDB" id="A0A1B7NE03"/>
<keyword evidence="2" id="KW-1185">Reference proteome</keyword>
<name>A0A1B7NE03_9AGAM</name>
<evidence type="ECO:0000313" key="1">
    <source>
        <dbReference type="EMBL" id="OAX43117.1"/>
    </source>
</evidence>
<evidence type="ECO:0000313" key="2">
    <source>
        <dbReference type="Proteomes" id="UP000092154"/>
    </source>
</evidence>
<dbReference type="Proteomes" id="UP000092154">
    <property type="component" value="Unassembled WGS sequence"/>
</dbReference>
<proteinExistence type="predicted"/>
<sequence>MRPLVLAAFQSVPITIKHTCLSRKHPSSSPRPSGILPQLKCTLLESRQPFTIILPPKCALPASHRAHTTQRHPAASTSLSPCSRHSNVTSFGVTRAFYHARTPGPKYAFLPFIILPPRRALPCLRSVSELLLPLLRHALRSIPTSS</sequence>
<accession>A0A1B7NE03</accession>
<dbReference type="EMBL" id="KV448143">
    <property type="protein sequence ID" value="OAX43117.1"/>
    <property type="molecule type" value="Genomic_DNA"/>
</dbReference>
<reference evidence="1 2" key="1">
    <citation type="submission" date="2016-06" db="EMBL/GenBank/DDBJ databases">
        <title>Comparative genomics of the ectomycorrhizal sister species Rhizopogon vinicolor and Rhizopogon vesiculosus (Basidiomycota: Boletales) reveals a divergence of the mating type B locus.</title>
        <authorList>
            <consortium name="DOE Joint Genome Institute"/>
            <person name="Mujic A.B."/>
            <person name="Kuo A."/>
            <person name="Tritt A."/>
            <person name="Lipzen A."/>
            <person name="Chen C."/>
            <person name="Johnson J."/>
            <person name="Sharma A."/>
            <person name="Barry K."/>
            <person name="Grigoriev I.V."/>
            <person name="Spatafora J.W."/>
        </authorList>
    </citation>
    <scope>NUCLEOTIDE SEQUENCE [LARGE SCALE GENOMIC DNA]</scope>
    <source>
        <strain evidence="1 2">AM-OR11-026</strain>
    </source>
</reference>
<gene>
    <name evidence="1" type="ORF">K503DRAFT_221770</name>
</gene>
<organism evidence="1 2">
    <name type="scientific">Rhizopogon vinicolor AM-OR11-026</name>
    <dbReference type="NCBI Taxonomy" id="1314800"/>
    <lineage>
        <taxon>Eukaryota</taxon>
        <taxon>Fungi</taxon>
        <taxon>Dikarya</taxon>
        <taxon>Basidiomycota</taxon>
        <taxon>Agaricomycotina</taxon>
        <taxon>Agaricomycetes</taxon>
        <taxon>Agaricomycetidae</taxon>
        <taxon>Boletales</taxon>
        <taxon>Suillineae</taxon>
        <taxon>Rhizopogonaceae</taxon>
        <taxon>Rhizopogon</taxon>
    </lineage>
</organism>